<feature type="domain" description="DUF2510" evidence="3">
    <location>
        <begin position="34"/>
        <end position="67"/>
    </location>
</feature>
<dbReference type="EMBL" id="QVIG01000001">
    <property type="protein sequence ID" value="RGD59191.1"/>
    <property type="molecule type" value="Genomic_DNA"/>
</dbReference>
<dbReference type="Pfam" id="PF10708">
    <property type="entry name" value="DUF2510"/>
    <property type="match status" value="1"/>
</dbReference>
<feature type="compositionally biased region" description="Low complexity" evidence="1">
    <location>
        <begin position="94"/>
        <end position="103"/>
    </location>
</feature>
<feature type="compositionally biased region" description="Low complexity" evidence="1">
    <location>
        <begin position="127"/>
        <end position="149"/>
    </location>
</feature>
<feature type="compositionally biased region" description="Gly residues" evidence="1">
    <location>
        <begin position="150"/>
        <end position="160"/>
    </location>
</feature>
<feature type="compositionally biased region" description="Pro residues" evidence="1">
    <location>
        <begin position="227"/>
        <end position="239"/>
    </location>
</feature>
<evidence type="ECO:0000256" key="1">
    <source>
        <dbReference type="SAM" id="MobiDB-lite"/>
    </source>
</evidence>
<feature type="transmembrane region" description="Helical" evidence="2">
    <location>
        <begin position="176"/>
        <end position="197"/>
    </location>
</feature>
<keyword evidence="2" id="KW-1133">Transmembrane helix</keyword>
<proteinExistence type="predicted"/>
<keyword evidence="5" id="KW-1185">Reference proteome</keyword>
<keyword evidence="2" id="KW-0472">Membrane</keyword>
<name>A0A372ZTX1_9ACTN</name>
<protein>
    <submittedName>
        <fullName evidence="4">DUF2510 domain-containing protein</fullName>
    </submittedName>
</protein>
<comment type="caution">
    <text evidence="4">The sequence shown here is derived from an EMBL/GenBank/DDBJ whole genome shotgun (WGS) entry which is preliminary data.</text>
</comment>
<keyword evidence="2" id="KW-0812">Transmembrane</keyword>
<evidence type="ECO:0000259" key="3">
    <source>
        <dbReference type="Pfam" id="PF10708"/>
    </source>
</evidence>
<feature type="region of interest" description="Disordered" evidence="1">
    <location>
        <begin position="24"/>
        <end position="48"/>
    </location>
</feature>
<sequence>MFGVPGRCRVVTVPRCLDRRRAGYRTPVSNSTPPGWYPVPGADGTPGHERWWDGNAWSSEVRPLQDGVAGGLADAPTQTRPPSDQRPGYGYPGGPAAPYGHPGQDAHQAPAYGYPGQDAHQLPPHGYPGQDAYQAQAQAQGGYPAQGAYPGQGPGYGYPGPGYPPPPAAKARPQTGLVIGIAVAVLAVGGIVAGIAFSGGGDRRADPTPDPTVTVTQSGSPTSSPSPTVPTPTPKPKPLPVVKSTVPDPQHAITVPVFDGWDVSTNPPHSTVYLGTGRYSCPDGSSCIRGQFSVEKDTVQGTTPKAAADAQIPVYAGQIFSGVSSHTDAGSGYVRVAGVLGYATRWHIRTTDGTQGYVLLAALPAKGGGYVVMEGGVDDSPAAPDFSALDQILNGIQQDSSSGSST</sequence>
<feature type="region of interest" description="Disordered" evidence="1">
    <location>
        <begin position="66"/>
        <end position="171"/>
    </location>
</feature>
<dbReference type="Proteomes" id="UP000263377">
    <property type="component" value="Unassembled WGS sequence"/>
</dbReference>
<reference evidence="4 5" key="1">
    <citation type="submission" date="2018-08" db="EMBL/GenBank/DDBJ databases">
        <title>Diversity &amp; Physiological Properties of Lignin-Decomposing Actinobacteria from Soil.</title>
        <authorList>
            <person name="Roh S.G."/>
            <person name="Kim S.B."/>
        </authorList>
    </citation>
    <scope>NUCLEOTIDE SEQUENCE [LARGE SCALE GENOMIC DNA]</scope>
    <source>
        <strain evidence="4 5">MMS17-GH009</strain>
    </source>
</reference>
<evidence type="ECO:0000313" key="5">
    <source>
        <dbReference type="Proteomes" id="UP000263377"/>
    </source>
</evidence>
<feature type="compositionally biased region" description="Low complexity" evidence="1">
    <location>
        <begin position="211"/>
        <end position="226"/>
    </location>
</feature>
<feature type="region of interest" description="Disordered" evidence="1">
    <location>
        <begin position="199"/>
        <end position="244"/>
    </location>
</feature>
<organism evidence="4 5">
    <name type="scientific">Kitasatospora xanthocidica</name>
    <dbReference type="NCBI Taxonomy" id="83382"/>
    <lineage>
        <taxon>Bacteria</taxon>
        <taxon>Bacillati</taxon>
        <taxon>Actinomycetota</taxon>
        <taxon>Actinomycetes</taxon>
        <taxon>Kitasatosporales</taxon>
        <taxon>Streptomycetaceae</taxon>
        <taxon>Kitasatospora</taxon>
    </lineage>
</organism>
<evidence type="ECO:0000313" key="4">
    <source>
        <dbReference type="EMBL" id="RGD59191.1"/>
    </source>
</evidence>
<evidence type="ECO:0000256" key="2">
    <source>
        <dbReference type="SAM" id="Phobius"/>
    </source>
</evidence>
<accession>A0A372ZTX1</accession>
<dbReference type="AlphaFoldDB" id="A0A372ZTX1"/>
<dbReference type="InterPro" id="IPR018929">
    <property type="entry name" value="DUF2510"/>
</dbReference>
<gene>
    <name evidence="4" type="ORF">DR950_16630</name>
</gene>